<gene>
    <name evidence="3" type="ORF">A1356_06540</name>
</gene>
<dbReference type="SUPFAM" id="SSF52833">
    <property type="entry name" value="Thioredoxin-like"/>
    <property type="match status" value="1"/>
</dbReference>
<comment type="similarity">
    <text evidence="1 2">Belongs to the ArsC family.</text>
</comment>
<evidence type="ECO:0000313" key="3">
    <source>
        <dbReference type="EMBL" id="OAI28515.1"/>
    </source>
</evidence>
<dbReference type="PANTHER" id="PTHR30041">
    <property type="entry name" value="ARSENATE REDUCTASE"/>
    <property type="match status" value="1"/>
</dbReference>
<dbReference type="NCBIfam" id="TIGR01617">
    <property type="entry name" value="arsC_related"/>
    <property type="match status" value="1"/>
</dbReference>
<protein>
    <submittedName>
        <fullName evidence="3">Arsenate reductase</fullName>
    </submittedName>
</protein>
<dbReference type="PANTHER" id="PTHR30041:SF8">
    <property type="entry name" value="PROTEIN YFFB"/>
    <property type="match status" value="1"/>
</dbReference>
<proteinExistence type="inferred from homology"/>
<dbReference type="CDD" id="cd03035">
    <property type="entry name" value="ArsC_Yffb"/>
    <property type="match status" value="1"/>
</dbReference>
<dbReference type="Proteomes" id="UP000077734">
    <property type="component" value="Unassembled WGS sequence"/>
</dbReference>
<dbReference type="PROSITE" id="PS51353">
    <property type="entry name" value="ARSC"/>
    <property type="match status" value="1"/>
</dbReference>
<evidence type="ECO:0000313" key="4">
    <source>
        <dbReference type="Proteomes" id="UP000077734"/>
    </source>
</evidence>
<reference evidence="3 4" key="1">
    <citation type="submission" date="2016-03" db="EMBL/GenBank/DDBJ databases">
        <authorList>
            <person name="Heylen K."/>
            <person name="De Vos P."/>
            <person name="Vekeman B."/>
        </authorList>
    </citation>
    <scope>NUCLEOTIDE SEQUENCE [LARGE SCALE GENOMIC DNA]</scope>
    <source>
        <strain evidence="3 4">R-49807</strain>
    </source>
</reference>
<dbReference type="InterPro" id="IPR036249">
    <property type="entry name" value="Thioredoxin-like_sf"/>
</dbReference>
<organism evidence="3 4">
    <name type="scientific">Methylomonas koyamae</name>
    <dbReference type="NCBI Taxonomy" id="702114"/>
    <lineage>
        <taxon>Bacteria</taxon>
        <taxon>Pseudomonadati</taxon>
        <taxon>Pseudomonadota</taxon>
        <taxon>Gammaproteobacteria</taxon>
        <taxon>Methylococcales</taxon>
        <taxon>Methylococcaceae</taxon>
        <taxon>Methylomonas</taxon>
    </lineage>
</organism>
<dbReference type="RefSeq" id="WP_064025426.1">
    <property type="nucleotide sequence ID" value="NZ_LUUL01000055.1"/>
</dbReference>
<dbReference type="InterPro" id="IPR006660">
    <property type="entry name" value="Arsenate_reductase-like"/>
</dbReference>
<comment type="caution">
    <text evidence="3">The sequence shown here is derived from an EMBL/GenBank/DDBJ whole genome shotgun (WGS) entry which is preliminary data.</text>
</comment>
<dbReference type="Pfam" id="PF03960">
    <property type="entry name" value="ArsC"/>
    <property type="match status" value="1"/>
</dbReference>
<dbReference type="EMBL" id="LUUL01000055">
    <property type="protein sequence ID" value="OAI28515.1"/>
    <property type="molecule type" value="Genomic_DNA"/>
</dbReference>
<evidence type="ECO:0000256" key="2">
    <source>
        <dbReference type="PROSITE-ProRule" id="PRU01282"/>
    </source>
</evidence>
<dbReference type="NCBIfam" id="NF008107">
    <property type="entry name" value="PRK10853.1"/>
    <property type="match status" value="1"/>
</dbReference>
<sequence>MKVLYGIKNCDTVKKARALLDSRRIEYRFHDFRADGLEPALLQNFVDTLGVDAVLNQRSTSWRQLGDEQKRDLTPDKAVQLMLAVPTLIKRPILDDGRQLLVGFNPEQYPSA</sequence>
<evidence type="ECO:0000256" key="1">
    <source>
        <dbReference type="ARBA" id="ARBA00007198"/>
    </source>
</evidence>
<accession>A0AA91DET9</accession>
<dbReference type="Gene3D" id="3.40.30.10">
    <property type="entry name" value="Glutaredoxin"/>
    <property type="match status" value="1"/>
</dbReference>
<dbReference type="AlphaFoldDB" id="A0AA91DET9"/>
<dbReference type="InterPro" id="IPR006504">
    <property type="entry name" value="Tscrpt_reg_Spx/MgsR"/>
</dbReference>
<keyword evidence="4" id="KW-1185">Reference proteome</keyword>
<name>A0AA91DET9_9GAMM</name>